<evidence type="ECO:0000256" key="3">
    <source>
        <dbReference type="ARBA" id="ARBA00022691"/>
    </source>
</evidence>
<evidence type="ECO:0000313" key="7">
    <source>
        <dbReference type="EMBL" id="CAI0444729.1"/>
    </source>
</evidence>
<organism evidence="7 8">
    <name type="scientific">Linum tenue</name>
    <dbReference type="NCBI Taxonomy" id="586396"/>
    <lineage>
        <taxon>Eukaryota</taxon>
        <taxon>Viridiplantae</taxon>
        <taxon>Streptophyta</taxon>
        <taxon>Embryophyta</taxon>
        <taxon>Tracheophyta</taxon>
        <taxon>Spermatophyta</taxon>
        <taxon>Magnoliopsida</taxon>
        <taxon>eudicotyledons</taxon>
        <taxon>Gunneridae</taxon>
        <taxon>Pentapetalae</taxon>
        <taxon>rosids</taxon>
        <taxon>fabids</taxon>
        <taxon>Malpighiales</taxon>
        <taxon>Linaceae</taxon>
        <taxon>Linum</taxon>
    </lineage>
</organism>
<protein>
    <recommendedName>
        <fullName evidence="6">Aminotransferase class I/classII large domain-containing protein</fullName>
    </recommendedName>
</protein>
<keyword evidence="5" id="KW-0456">Lyase</keyword>
<comment type="cofactor">
    <cofactor evidence="1">
        <name>pyridoxal 5'-phosphate</name>
        <dbReference type="ChEBI" id="CHEBI:597326"/>
    </cofactor>
</comment>
<dbReference type="Gene3D" id="3.40.640.10">
    <property type="entry name" value="Type I PLP-dependent aspartate aminotransferase-like (Major domain)"/>
    <property type="match status" value="1"/>
</dbReference>
<dbReference type="PANTHER" id="PTHR43795">
    <property type="entry name" value="BIFUNCTIONAL ASPARTATE AMINOTRANSFERASE AND GLUTAMATE/ASPARTATE-PREPHENATE AMINOTRANSFERASE-RELATED"/>
    <property type="match status" value="1"/>
</dbReference>
<dbReference type="EMBL" id="CAMGYJ010000007">
    <property type="protein sequence ID" value="CAI0444729.1"/>
    <property type="molecule type" value="Genomic_DNA"/>
</dbReference>
<dbReference type="InterPro" id="IPR015421">
    <property type="entry name" value="PyrdxlP-dep_Trfase_major"/>
</dbReference>
<dbReference type="GO" id="GO:0030170">
    <property type="term" value="F:pyridoxal phosphate binding"/>
    <property type="evidence" value="ECO:0007669"/>
    <property type="project" value="InterPro"/>
</dbReference>
<dbReference type="InterPro" id="IPR050478">
    <property type="entry name" value="Ethylene_sulfur-biosynth"/>
</dbReference>
<proteinExistence type="predicted"/>
<keyword evidence="3" id="KW-0949">S-adenosyl-L-methionine</keyword>
<accession>A0AAV0MDA3</accession>
<reference evidence="7" key="1">
    <citation type="submission" date="2022-08" db="EMBL/GenBank/DDBJ databases">
        <authorList>
            <person name="Gutierrez-Valencia J."/>
        </authorList>
    </citation>
    <scope>NUCLEOTIDE SEQUENCE</scope>
</reference>
<evidence type="ECO:0000256" key="5">
    <source>
        <dbReference type="ARBA" id="ARBA00023239"/>
    </source>
</evidence>
<evidence type="ECO:0000256" key="2">
    <source>
        <dbReference type="ARBA" id="ARBA00011738"/>
    </source>
</evidence>
<dbReference type="Proteomes" id="UP001154282">
    <property type="component" value="Unassembled WGS sequence"/>
</dbReference>
<evidence type="ECO:0000259" key="6">
    <source>
        <dbReference type="Pfam" id="PF00155"/>
    </source>
</evidence>
<evidence type="ECO:0000256" key="4">
    <source>
        <dbReference type="ARBA" id="ARBA00022898"/>
    </source>
</evidence>
<dbReference type="GO" id="GO:0006520">
    <property type="term" value="P:amino acid metabolic process"/>
    <property type="evidence" value="ECO:0007669"/>
    <property type="project" value="TreeGrafter"/>
</dbReference>
<keyword evidence="4" id="KW-0663">Pyridoxal phosphate</keyword>
<evidence type="ECO:0000256" key="1">
    <source>
        <dbReference type="ARBA" id="ARBA00001933"/>
    </source>
</evidence>
<dbReference type="PRINTS" id="PR00753">
    <property type="entry name" value="ACCSYNTHASE"/>
</dbReference>
<dbReference type="InterPro" id="IPR015424">
    <property type="entry name" value="PyrdxlP-dep_Trfase"/>
</dbReference>
<dbReference type="AlphaFoldDB" id="A0AAV0MDA3"/>
<dbReference type="Pfam" id="PF00155">
    <property type="entry name" value="Aminotran_1_2"/>
    <property type="match status" value="1"/>
</dbReference>
<dbReference type="InterPro" id="IPR004839">
    <property type="entry name" value="Aminotransferase_I/II_large"/>
</dbReference>
<comment type="caution">
    <text evidence="7">The sequence shown here is derived from an EMBL/GenBank/DDBJ whole genome shotgun (WGS) entry which is preliminary data.</text>
</comment>
<dbReference type="GO" id="GO:0016829">
    <property type="term" value="F:lyase activity"/>
    <property type="evidence" value="ECO:0007669"/>
    <property type="project" value="UniProtKB-KW"/>
</dbReference>
<dbReference type="SUPFAM" id="SSF53383">
    <property type="entry name" value="PLP-dependent transferases"/>
    <property type="match status" value="1"/>
</dbReference>
<sequence>MEDLEAAYEMAKLNNIQVKGLMLTNPSNPLGTILDGDTLRSIVAFTNEKNIHLICDEIYSASVFGKPNYVSMAEIIDEDRRNGGGKNSLNLNLIHIVNS</sequence>
<gene>
    <name evidence="7" type="ORF">LITE_LOCUS28220</name>
</gene>
<keyword evidence="8" id="KW-1185">Reference proteome</keyword>
<dbReference type="PANTHER" id="PTHR43795:SF6">
    <property type="entry name" value="1-AMINOCYCLOPROPANE-1-CARBOXYLATE SYNTHASE 6"/>
    <property type="match status" value="1"/>
</dbReference>
<dbReference type="GO" id="GO:0008483">
    <property type="term" value="F:transaminase activity"/>
    <property type="evidence" value="ECO:0007669"/>
    <property type="project" value="TreeGrafter"/>
</dbReference>
<comment type="subunit">
    <text evidence="2">Homodimer.</text>
</comment>
<name>A0AAV0MDA3_9ROSI</name>
<feature type="domain" description="Aminotransferase class I/classII large" evidence="6">
    <location>
        <begin position="1"/>
        <end position="74"/>
    </location>
</feature>
<evidence type="ECO:0000313" key="8">
    <source>
        <dbReference type="Proteomes" id="UP001154282"/>
    </source>
</evidence>